<feature type="transmembrane region" description="Helical" evidence="7">
    <location>
        <begin position="378"/>
        <end position="399"/>
    </location>
</feature>
<dbReference type="Pfam" id="PF07690">
    <property type="entry name" value="MFS_1"/>
    <property type="match status" value="1"/>
</dbReference>
<dbReference type="EMBL" id="JAADYS010002936">
    <property type="protein sequence ID" value="KAF4452847.1"/>
    <property type="molecule type" value="Genomic_DNA"/>
</dbReference>
<feature type="transmembrane region" description="Helical" evidence="7">
    <location>
        <begin position="149"/>
        <end position="171"/>
    </location>
</feature>
<keyword evidence="2" id="KW-0813">Transport</keyword>
<evidence type="ECO:0000256" key="3">
    <source>
        <dbReference type="ARBA" id="ARBA00022692"/>
    </source>
</evidence>
<dbReference type="InterPro" id="IPR036259">
    <property type="entry name" value="MFS_trans_sf"/>
</dbReference>
<keyword evidence="5 7" id="KW-0472">Membrane</keyword>
<feature type="transmembrane region" description="Helical" evidence="7">
    <location>
        <begin position="183"/>
        <end position="204"/>
    </location>
</feature>
<name>A0A8H4KM68_9HYPO</name>
<accession>A0A8H4KM68</accession>
<keyword evidence="3 7" id="KW-0812">Transmembrane</keyword>
<evidence type="ECO:0000256" key="2">
    <source>
        <dbReference type="ARBA" id="ARBA00022448"/>
    </source>
</evidence>
<dbReference type="SUPFAM" id="SSF103473">
    <property type="entry name" value="MFS general substrate transporter"/>
    <property type="match status" value="1"/>
</dbReference>
<dbReference type="AlphaFoldDB" id="A0A8H4KM68"/>
<dbReference type="Gene3D" id="1.20.1250.20">
    <property type="entry name" value="MFS general substrate transporter like domains"/>
    <property type="match status" value="2"/>
</dbReference>
<feature type="transmembrane region" description="Helical" evidence="7">
    <location>
        <begin position="52"/>
        <end position="72"/>
    </location>
</feature>
<feature type="transmembrane region" description="Helical" evidence="7">
    <location>
        <begin position="320"/>
        <end position="342"/>
    </location>
</feature>
<sequence>MASDKVAEDQGDGAVEVVELKGQLDQNRLAPAQAMSEEEFLDAEKKLKRANWIFASWLVFGSFLSLTTWIGLNNIAAAKVAGLADSLNLTATQYATAVAILFVGYVLMQIPSNMFLAQLRPSLYLPACMAPWGLLSTLTGIIHNAAGLYAIRFFLGFVEAAFYPGALFLISSWYKRSEMGLRSAILFSATQLGSAFSGIIGGGIKSGLEGARGLESWRWLFLIEGSITIFVALCSVLSLPDWPSTTRWLTPTERAVAEWRLIQDAGQVDEDDENWTYGFKLAFKDWRLYIFAFMFFCLQVAAATSNFFPSVVQTLGYGKTASLLLTAPPYFLGLIFSIANNWSADRLQNSSFHVMWPLALAIVGFVVGAAALQTGPRYFAMMLMVGGGHGANAVVLAWTQKTMLRPRIKRAAAVAFVNAFGNISQVWTSYLWPDSDKPRYVLAMSVNSGFALGTIILALVMRIILQRANKKLDSGAEVSDVMKGESHAQVAGMTEEEQHDSRAAFRFVT</sequence>
<evidence type="ECO:0000256" key="1">
    <source>
        <dbReference type="ARBA" id="ARBA00004141"/>
    </source>
</evidence>
<comment type="subcellular location">
    <subcellularLocation>
        <location evidence="1">Membrane</location>
        <topology evidence="1">Multi-pass membrane protein</topology>
    </subcellularLocation>
</comment>
<keyword evidence="10" id="KW-1185">Reference proteome</keyword>
<proteinExistence type="predicted"/>
<feature type="transmembrane region" description="Helical" evidence="7">
    <location>
        <begin position="440"/>
        <end position="465"/>
    </location>
</feature>
<evidence type="ECO:0000256" key="4">
    <source>
        <dbReference type="ARBA" id="ARBA00022989"/>
    </source>
</evidence>
<keyword evidence="6" id="KW-0325">Glycoprotein</keyword>
<dbReference type="GO" id="GO:0022857">
    <property type="term" value="F:transmembrane transporter activity"/>
    <property type="evidence" value="ECO:0007669"/>
    <property type="project" value="InterPro"/>
</dbReference>
<gene>
    <name evidence="9" type="ORF">FALBO_16108</name>
</gene>
<feature type="transmembrane region" description="Helical" evidence="7">
    <location>
        <begin position="354"/>
        <end position="372"/>
    </location>
</feature>
<evidence type="ECO:0000256" key="5">
    <source>
        <dbReference type="ARBA" id="ARBA00023136"/>
    </source>
</evidence>
<dbReference type="PANTHER" id="PTHR43791">
    <property type="entry name" value="PERMEASE-RELATED"/>
    <property type="match status" value="1"/>
</dbReference>
<comment type="caution">
    <text evidence="9">The sequence shown here is derived from an EMBL/GenBank/DDBJ whole genome shotgun (WGS) entry which is preliminary data.</text>
</comment>
<feature type="transmembrane region" description="Helical" evidence="7">
    <location>
        <begin position="92"/>
        <end position="111"/>
    </location>
</feature>
<keyword evidence="4 7" id="KW-1133">Transmembrane helix</keyword>
<feature type="domain" description="Major facilitator superfamily (MFS) profile" evidence="8">
    <location>
        <begin position="54"/>
        <end position="471"/>
    </location>
</feature>
<evidence type="ECO:0000313" key="10">
    <source>
        <dbReference type="Proteomes" id="UP000554235"/>
    </source>
</evidence>
<evidence type="ECO:0000313" key="9">
    <source>
        <dbReference type="EMBL" id="KAF4452847.1"/>
    </source>
</evidence>
<feature type="transmembrane region" description="Helical" evidence="7">
    <location>
        <begin position="123"/>
        <end position="143"/>
    </location>
</feature>
<dbReference type="PANTHER" id="PTHR43791:SF92">
    <property type="entry name" value="AGL026WP"/>
    <property type="match status" value="1"/>
</dbReference>
<evidence type="ECO:0000256" key="6">
    <source>
        <dbReference type="ARBA" id="ARBA00023180"/>
    </source>
</evidence>
<feature type="transmembrane region" description="Helical" evidence="7">
    <location>
        <begin position="288"/>
        <end position="308"/>
    </location>
</feature>
<dbReference type="Proteomes" id="UP000554235">
    <property type="component" value="Unassembled WGS sequence"/>
</dbReference>
<dbReference type="InterPro" id="IPR011701">
    <property type="entry name" value="MFS"/>
</dbReference>
<dbReference type="FunFam" id="1.20.1250.20:FF:000057">
    <property type="entry name" value="MFS general substrate transporter"/>
    <property type="match status" value="1"/>
</dbReference>
<dbReference type="FunFam" id="1.20.1250.20:FF:000013">
    <property type="entry name" value="MFS general substrate transporter"/>
    <property type="match status" value="1"/>
</dbReference>
<evidence type="ECO:0000259" key="8">
    <source>
        <dbReference type="PROSITE" id="PS50850"/>
    </source>
</evidence>
<reference evidence="9 10" key="1">
    <citation type="submission" date="2020-01" db="EMBL/GenBank/DDBJ databases">
        <title>Identification and distribution of gene clusters putatively required for synthesis of sphingolipid metabolism inhibitors in phylogenetically diverse species of the filamentous fungus Fusarium.</title>
        <authorList>
            <person name="Kim H.-S."/>
            <person name="Busman M."/>
            <person name="Brown D.W."/>
            <person name="Divon H."/>
            <person name="Uhlig S."/>
            <person name="Proctor R.H."/>
        </authorList>
    </citation>
    <scope>NUCLEOTIDE SEQUENCE [LARGE SCALE GENOMIC DNA]</scope>
    <source>
        <strain evidence="9 10">NRRL 20459</strain>
    </source>
</reference>
<dbReference type="InterPro" id="IPR020846">
    <property type="entry name" value="MFS_dom"/>
</dbReference>
<dbReference type="PROSITE" id="PS50850">
    <property type="entry name" value="MFS"/>
    <property type="match status" value="1"/>
</dbReference>
<feature type="transmembrane region" description="Helical" evidence="7">
    <location>
        <begin position="216"/>
        <end position="239"/>
    </location>
</feature>
<protein>
    <submittedName>
        <fullName evidence="9">MFS transporter</fullName>
    </submittedName>
</protein>
<dbReference type="OrthoDB" id="2250022at2759"/>
<dbReference type="GO" id="GO:0016020">
    <property type="term" value="C:membrane"/>
    <property type="evidence" value="ECO:0007669"/>
    <property type="project" value="UniProtKB-SubCell"/>
</dbReference>
<feature type="transmembrane region" description="Helical" evidence="7">
    <location>
        <begin position="411"/>
        <end position="428"/>
    </location>
</feature>
<evidence type="ECO:0000256" key="7">
    <source>
        <dbReference type="SAM" id="Phobius"/>
    </source>
</evidence>
<organism evidence="9 10">
    <name type="scientific">Fusarium albosuccineum</name>
    <dbReference type="NCBI Taxonomy" id="1237068"/>
    <lineage>
        <taxon>Eukaryota</taxon>
        <taxon>Fungi</taxon>
        <taxon>Dikarya</taxon>
        <taxon>Ascomycota</taxon>
        <taxon>Pezizomycotina</taxon>
        <taxon>Sordariomycetes</taxon>
        <taxon>Hypocreomycetidae</taxon>
        <taxon>Hypocreales</taxon>
        <taxon>Nectriaceae</taxon>
        <taxon>Fusarium</taxon>
        <taxon>Fusarium decemcellulare species complex</taxon>
    </lineage>
</organism>